<comment type="caution">
    <text evidence="13">The sequence shown here is derived from an EMBL/GenBank/DDBJ whole genome shotgun (WGS) entry which is preliminary data.</text>
</comment>
<organism evidence="13 14">
    <name type="scientific">Parapedobacter defluvii</name>
    <dbReference type="NCBI Taxonomy" id="2045106"/>
    <lineage>
        <taxon>Bacteria</taxon>
        <taxon>Pseudomonadati</taxon>
        <taxon>Bacteroidota</taxon>
        <taxon>Sphingobacteriia</taxon>
        <taxon>Sphingobacteriales</taxon>
        <taxon>Sphingobacteriaceae</taxon>
        <taxon>Parapedobacter</taxon>
    </lineage>
</organism>
<feature type="transmembrane region" description="Helical" evidence="12">
    <location>
        <begin position="265"/>
        <end position="290"/>
    </location>
</feature>
<dbReference type="CDD" id="cd10326">
    <property type="entry name" value="SLC5sbd_NIS-like"/>
    <property type="match status" value="1"/>
</dbReference>
<dbReference type="Pfam" id="PF00474">
    <property type="entry name" value="SSF"/>
    <property type="match status" value="1"/>
</dbReference>
<dbReference type="InterPro" id="IPR051163">
    <property type="entry name" value="Sodium:Solute_Symporter_SSF"/>
</dbReference>
<keyword evidence="5 12" id="KW-0812">Transmembrane</keyword>
<dbReference type="PANTHER" id="PTHR42985">
    <property type="entry name" value="SODIUM-COUPLED MONOCARBOXYLATE TRANSPORTER"/>
    <property type="match status" value="1"/>
</dbReference>
<feature type="transmembrane region" description="Helical" evidence="12">
    <location>
        <begin position="453"/>
        <end position="473"/>
    </location>
</feature>
<evidence type="ECO:0000256" key="6">
    <source>
        <dbReference type="ARBA" id="ARBA00022989"/>
    </source>
</evidence>
<evidence type="ECO:0000256" key="10">
    <source>
        <dbReference type="ARBA" id="ARBA00023201"/>
    </source>
</evidence>
<dbReference type="InterPro" id="IPR001734">
    <property type="entry name" value="Na/solute_symporter"/>
</dbReference>
<keyword evidence="6 12" id="KW-1133">Transmembrane helix</keyword>
<evidence type="ECO:0000256" key="5">
    <source>
        <dbReference type="ARBA" id="ARBA00022692"/>
    </source>
</evidence>
<keyword evidence="14" id="KW-1185">Reference proteome</keyword>
<feature type="transmembrane region" description="Helical" evidence="12">
    <location>
        <begin position="427"/>
        <end position="447"/>
    </location>
</feature>
<feature type="transmembrane region" description="Helical" evidence="12">
    <location>
        <begin position="112"/>
        <end position="138"/>
    </location>
</feature>
<evidence type="ECO:0000313" key="13">
    <source>
        <dbReference type="EMBL" id="GGC12606.1"/>
    </source>
</evidence>
<evidence type="ECO:0000256" key="11">
    <source>
        <dbReference type="RuleBase" id="RU362091"/>
    </source>
</evidence>
<feature type="transmembrane region" description="Helical" evidence="12">
    <location>
        <begin position="34"/>
        <end position="58"/>
    </location>
</feature>
<feature type="transmembrane region" description="Helical" evidence="12">
    <location>
        <begin position="395"/>
        <end position="415"/>
    </location>
</feature>
<proteinExistence type="inferred from homology"/>
<comment type="similarity">
    <text evidence="2 11">Belongs to the sodium:solute symporter (SSF) (TC 2.A.21) family.</text>
</comment>
<reference evidence="14" key="1">
    <citation type="journal article" date="2019" name="Int. J. Syst. Evol. Microbiol.">
        <title>The Global Catalogue of Microorganisms (GCM) 10K type strain sequencing project: providing services to taxonomists for standard genome sequencing and annotation.</title>
        <authorList>
            <consortium name="The Broad Institute Genomics Platform"/>
            <consortium name="The Broad Institute Genome Sequencing Center for Infectious Disease"/>
            <person name="Wu L."/>
            <person name="Ma J."/>
        </authorList>
    </citation>
    <scope>NUCLEOTIDE SEQUENCE [LARGE SCALE GENOMIC DNA]</scope>
    <source>
        <strain evidence="14">CGMCC 1.15342</strain>
    </source>
</reference>
<dbReference type="Gene3D" id="1.20.1730.10">
    <property type="entry name" value="Sodium/glucose cotransporter"/>
    <property type="match status" value="1"/>
</dbReference>
<sequence length="481" mass="53684">MVVYFSLLLGVAYFTSRKSADNSTFFVANRSAKWYMVAFGMIGTALSGVTFISVPGAVGNSDFGYFQFILGNAVGFLIIAYVLLPLYYRMNLTSIYTYLEERLGHRSYKTGAMIFLVSRTIGSAFRLYLVAIILQWFIFDAWNVPFAVTIALCLLLIWLYTNKGGLKTIIITDMMQTFFLVLAVVLSIYFMADSLGMGLLETIETVKESSYSKMFFFDDFLGDRIHFWKHFIGGIFVTVAMTGLDQDLMQKNLSMKTIGEAQKNMLTFTGIFVVINLFFLAVGALLYIYAGKNGIAIGSLPTPDYLYPEIALHHLAIVPGIIFMMGLTAATFATTDSALTALTTSFCVDFLNFNKKADPNDRALVKTRNRVHFAFSLIMLLVIMVFRIINDDSVVNAIFTAASYTYGPLLGLFAFGILTKRQVADRLVPYICLLSPALCYVLNTYVVVPYTTYAVGFELIIYNGALTWLMLWFSGGASKRA</sequence>
<keyword evidence="3" id="KW-0813">Transport</keyword>
<evidence type="ECO:0000256" key="4">
    <source>
        <dbReference type="ARBA" id="ARBA00022475"/>
    </source>
</evidence>
<dbReference type="EMBL" id="BMIK01000001">
    <property type="protein sequence ID" value="GGC12606.1"/>
    <property type="molecule type" value="Genomic_DNA"/>
</dbReference>
<evidence type="ECO:0000256" key="3">
    <source>
        <dbReference type="ARBA" id="ARBA00022448"/>
    </source>
</evidence>
<accession>A0ABQ1KWN6</accession>
<evidence type="ECO:0000256" key="7">
    <source>
        <dbReference type="ARBA" id="ARBA00023053"/>
    </source>
</evidence>
<keyword evidence="7" id="KW-0915">Sodium</keyword>
<feature type="transmembrane region" description="Helical" evidence="12">
    <location>
        <begin position="371"/>
        <end position="389"/>
    </location>
</feature>
<feature type="transmembrane region" description="Helical" evidence="12">
    <location>
        <begin position="64"/>
        <end position="88"/>
    </location>
</feature>
<comment type="subcellular location">
    <subcellularLocation>
        <location evidence="1">Cell membrane</location>
        <topology evidence="1">Multi-pass membrane protein</topology>
    </subcellularLocation>
</comment>
<evidence type="ECO:0000256" key="8">
    <source>
        <dbReference type="ARBA" id="ARBA00023065"/>
    </source>
</evidence>
<dbReference type="PROSITE" id="PS50283">
    <property type="entry name" value="NA_SOLUT_SYMP_3"/>
    <property type="match status" value="1"/>
</dbReference>
<feature type="transmembrane region" description="Helical" evidence="12">
    <location>
        <begin position="310"/>
        <end position="333"/>
    </location>
</feature>
<keyword evidence="8" id="KW-0406">Ion transport</keyword>
<name>A0ABQ1KWN6_9SPHI</name>
<keyword evidence="9 12" id="KW-0472">Membrane</keyword>
<dbReference type="Proteomes" id="UP000597338">
    <property type="component" value="Unassembled WGS sequence"/>
</dbReference>
<evidence type="ECO:0000256" key="12">
    <source>
        <dbReference type="SAM" id="Phobius"/>
    </source>
</evidence>
<evidence type="ECO:0000256" key="2">
    <source>
        <dbReference type="ARBA" id="ARBA00006434"/>
    </source>
</evidence>
<keyword evidence="4" id="KW-1003">Cell membrane</keyword>
<evidence type="ECO:0000256" key="9">
    <source>
        <dbReference type="ARBA" id="ARBA00023136"/>
    </source>
</evidence>
<keyword evidence="10" id="KW-0739">Sodium transport</keyword>
<evidence type="ECO:0000256" key="1">
    <source>
        <dbReference type="ARBA" id="ARBA00004651"/>
    </source>
</evidence>
<dbReference type="InterPro" id="IPR038377">
    <property type="entry name" value="Na/Glc_symporter_sf"/>
</dbReference>
<dbReference type="PANTHER" id="PTHR42985:SF47">
    <property type="entry name" value="INTEGRAL MEMBRANE TRANSPORT PROTEIN"/>
    <property type="match status" value="1"/>
</dbReference>
<evidence type="ECO:0000313" key="14">
    <source>
        <dbReference type="Proteomes" id="UP000597338"/>
    </source>
</evidence>
<feature type="transmembrane region" description="Helical" evidence="12">
    <location>
        <begin position="173"/>
        <end position="192"/>
    </location>
</feature>
<feature type="transmembrane region" description="Helical" evidence="12">
    <location>
        <begin position="227"/>
        <end position="244"/>
    </location>
</feature>
<protein>
    <submittedName>
        <fullName evidence="13">Sodium:solute symporter</fullName>
    </submittedName>
</protein>
<feature type="transmembrane region" description="Helical" evidence="12">
    <location>
        <begin position="144"/>
        <end position="161"/>
    </location>
</feature>
<gene>
    <name evidence="13" type="ORF">GCM10011386_00320</name>
</gene>